<dbReference type="EMBL" id="MK072386">
    <property type="protein sequence ID" value="AYV83093.1"/>
    <property type="molecule type" value="Genomic_DNA"/>
</dbReference>
<protein>
    <submittedName>
        <fullName evidence="1">Uncharacterized protein</fullName>
    </submittedName>
</protein>
<reference evidence="1" key="1">
    <citation type="submission" date="2018-10" db="EMBL/GenBank/DDBJ databases">
        <title>Hidden diversity of soil giant viruses.</title>
        <authorList>
            <person name="Schulz F."/>
            <person name="Alteio L."/>
            <person name="Goudeau D."/>
            <person name="Ryan E.M."/>
            <person name="Malmstrom R.R."/>
            <person name="Blanchard J."/>
            <person name="Woyke T."/>
        </authorList>
    </citation>
    <scope>NUCLEOTIDE SEQUENCE</scope>
    <source>
        <strain evidence="1">HYV1</strain>
    </source>
</reference>
<evidence type="ECO:0000313" key="1">
    <source>
        <dbReference type="EMBL" id="AYV83093.1"/>
    </source>
</evidence>
<proteinExistence type="predicted"/>
<organism evidence="1">
    <name type="scientific">Hyperionvirus sp</name>
    <dbReference type="NCBI Taxonomy" id="2487770"/>
    <lineage>
        <taxon>Viruses</taxon>
        <taxon>Varidnaviria</taxon>
        <taxon>Bamfordvirae</taxon>
        <taxon>Nucleocytoviricota</taxon>
        <taxon>Megaviricetes</taxon>
        <taxon>Imitervirales</taxon>
        <taxon>Mimiviridae</taxon>
        <taxon>Klosneuvirinae</taxon>
    </lineage>
</organism>
<accession>A0A3G5AB79</accession>
<sequence>MTLKLMGVYIFRYVCAWNDPVIEIRIIPLYAYRCFRCERYKFSTCVPKKQRAFTRHINGSEIFGMTEKNLDYLTMEVNTKSLREFFLNIQYDIPYAIVIPTIHAASSSECMCENSIEQKRQSVSMKEINKFFIDVFINAFHEEYNTYRRLINCMRSYGENILESPIFKSTLEAIWDELILSGDRDDKKYRRFVCNVVKPLEDELGLFSCEVCKVLPGGFRDLICYIVDYSSEIKVFIETIIQIHQDAKDIGPRLKKFLDKIR</sequence>
<gene>
    <name evidence="1" type="ORF">Hyperionvirus4_58</name>
</gene>
<name>A0A3G5AB79_9VIRU</name>